<dbReference type="AlphaFoldDB" id="A0A1Z4LNC8"/>
<dbReference type="Pfam" id="PF04485">
    <property type="entry name" value="NblA"/>
    <property type="match status" value="1"/>
</dbReference>
<organism evidence="1 2">
    <name type="scientific">Calothrix parasitica NIES-267</name>
    <dbReference type="NCBI Taxonomy" id="1973488"/>
    <lineage>
        <taxon>Bacteria</taxon>
        <taxon>Bacillati</taxon>
        <taxon>Cyanobacteriota</taxon>
        <taxon>Cyanophyceae</taxon>
        <taxon>Nostocales</taxon>
        <taxon>Calotrichaceae</taxon>
        <taxon>Calothrix</taxon>
    </lineage>
</organism>
<reference evidence="1 2" key="1">
    <citation type="submission" date="2017-06" db="EMBL/GenBank/DDBJ databases">
        <title>Genome sequencing of cyanobaciteial culture collection at National Institute for Environmental Studies (NIES).</title>
        <authorList>
            <person name="Hirose Y."/>
            <person name="Shimura Y."/>
            <person name="Fujisawa T."/>
            <person name="Nakamura Y."/>
            <person name="Kawachi M."/>
        </authorList>
    </citation>
    <scope>NUCLEOTIDE SEQUENCE [LARGE SCALE GENOMIC DNA]</scope>
    <source>
        <strain evidence="1 2">NIES-267</strain>
    </source>
</reference>
<name>A0A1Z4LNC8_9CYAN</name>
<dbReference type="InterPro" id="IPR036904">
    <property type="entry name" value="NblA_sf"/>
</dbReference>
<proteinExistence type="predicted"/>
<dbReference type="SUPFAM" id="SSF109859">
    <property type="entry name" value="NblA-like"/>
    <property type="match status" value="1"/>
</dbReference>
<keyword evidence="2" id="KW-1185">Reference proteome</keyword>
<dbReference type="Proteomes" id="UP000218418">
    <property type="component" value="Chromosome"/>
</dbReference>
<dbReference type="InterPro" id="IPR007574">
    <property type="entry name" value="NblA"/>
</dbReference>
<dbReference type="EMBL" id="AP018227">
    <property type="protein sequence ID" value="BAY82684.1"/>
    <property type="molecule type" value="Genomic_DNA"/>
</dbReference>
<evidence type="ECO:0000313" key="2">
    <source>
        <dbReference type="Proteomes" id="UP000218418"/>
    </source>
</evidence>
<gene>
    <name evidence="1" type="ORF">NIES267_21680</name>
</gene>
<dbReference type="Gene3D" id="1.10.287.670">
    <property type="entry name" value="Phycobilisome degradation protein NblA"/>
    <property type="match status" value="1"/>
</dbReference>
<dbReference type="SMR" id="A0A1Z4LNC8"/>
<dbReference type="OrthoDB" id="427327at2"/>
<accession>A0A1Z4LNC8</accession>
<sequence length="64" mass="7723">MNQPIELSLEQEFQVKSFTSQVQRMSREQAQKFLIVLHNHMMVQEITYRELLMHEWNLDSGKES</sequence>
<evidence type="ECO:0000313" key="1">
    <source>
        <dbReference type="EMBL" id="BAY82684.1"/>
    </source>
</evidence>
<protein>
    <submittedName>
        <fullName evidence="1">Phycobilisome degradation protein NblA</fullName>
    </submittedName>
</protein>